<dbReference type="GO" id="GO:0006782">
    <property type="term" value="P:protoporphyrinogen IX biosynthetic process"/>
    <property type="evidence" value="ECO:0007669"/>
    <property type="project" value="UniProtKB-UniPathway"/>
</dbReference>
<dbReference type="SFLD" id="SFLDS00029">
    <property type="entry name" value="Radical_SAM"/>
    <property type="match status" value="1"/>
</dbReference>
<comment type="caution">
    <text evidence="19">The sequence shown here is derived from an EMBL/GenBank/DDBJ whole genome shotgun (WGS) entry which is preliminary data.</text>
</comment>
<feature type="binding site" evidence="16">
    <location>
        <position position="333"/>
    </location>
    <ligand>
        <name>S-adenosyl-L-methionine</name>
        <dbReference type="ChEBI" id="CHEBI:59789"/>
        <label>1</label>
    </ligand>
</feature>
<protein>
    <recommendedName>
        <fullName evidence="15">Coproporphyrinogen-III oxidase</fullName>
        <ecNumber evidence="15">1.3.98.3</ecNumber>
    </recommendedName>
</protein>
<evidence type="ECO:0000256" key="8">
    <source>
        <dbReference type="ARBA" id="ARBA00022723"/>
    </source>
</evidence>
<dbReference type="eggNOG" id="COG0635">
    <property type="taxonomic scope" value="Bacteria"/>
</dbReference>
<evidence type="ECO:0000256" key="10">
    <source>
        <dbReference type="ARBA" id="ARBA00023004"/>
    </source>
</evidence>
<evidence type="ECO:0000256" key="12">
    <source>
        <dbReference type="ARBA" id="ARBA00023244"/>
    </source>
</evidence>
<evidence type="ECO:0000256" key="13">
    <source>
        <dbReference type="ARBA" id="ARBA00024295"/>
    </source>
</evidence>
<dbReference type="Proteomes" id="UP000016568">
    <property type="component" value="Unassembled WGS sequence"/>
</dbReference>
<dbReference type="SUPFAM" id="SSF102114">
    <property type="entry name" value="Radical SAM enzymes"/>
    <property type="match status" value="1"/>
</dbReference>
<feature type="binding site" evidence="16">
    <location>
        <position position="213"/>
    </location>
    <ligand>
        <name>S-adenosyl-L-methionine</name>
        <dbReference type="ChEBI" id="CHEBI:59789"/>
        <label>2</label>
    </ligand>
</feature>
<dbReference type="InterPro" id="IPR034505">
    <property type="entry name" value="Coproporphyrinogen-III_oxidase"/>
</dbReference>
<reference evidence="19 20" key="1">
    <citation type="submission" date="2013-09" db="EMBL/GenBank/DDBJ databases">
        <title>Whole genome shotgun sequence of Novosphingobium tardaugens NBRC 16725.</title>
        <authorList>
            <person name="Isaki S."/>
            <person name="Hosoyama A."/>
            <person name="Tsuchikane K."/>
            <person name="Katsumata H."/>
            <person name="Ando Y."/>
            <person name="Yamazaki S."/>
            <person name="Fujita N."/>
        </authorList>
    </citation>
    <scope>NUCLEOTIDE SEQUENCE [LARGE SCALE GENOMIC DNA]</scope>
    <source>
        <strain evidence="19 20">NBRC 16725</strain>
    </source>
</reference>
<dbReference type="PANTHER" id="PTHR13932:SF6">
    <property type="entry name" value="OXYGEN-INDEPENDENT COPROPORPHYRINOGEN III OXIDASE"/>
    <property type="match status" value="1"/>
</dbReference>
<keyword evidence="6 15" id="KW-0963">Cytoplasm</keyword>
<evidence type="ECO:0000256" key="15">
    <source>
        <dbReference type="PIRNR" id="PIRNR000167"/>
    </source>
</evidence>
<keyword evidence="7 15" id="KW-0949">S-adenosyl-L-methionine</keyword>
<gene>
    <name evidence="19" type="primary">hemN</name>
    <name evidence="19" type="ORF">NT2_01_01510</name>
</gene>
<feature type="binding site" evidence="17">
    <location>
        <position position="66"/>
    </location>
    <ligand>
        <name>[4Fe-4S] cluster</name>
        <dbReference type="ChEBI" id="CHEBI:49883"/>
        <note>4Fe-4S-S-AdoMet</note>
    </ligand>
</feature>
<keyword evidence="9 15" id="KW-0560">Oxidoreductase</keyword>
<feature type="binding site" evidence="16">
    <location>
        <position position="149"/>
    </location>
    <ligand>
        <name>S-adenosyl-L-methionine</name>
        <dbReference type="ChEBI" id="CHEBI:59789"/>
        <label>1</label>
    </ligand>
</feature>
<feature type="binding site" evidence="16">
    <location>
        <position position="176"/>
    </location>
    <ligand>
        <name>S-adenosyl-L-methionine</name>
        <dbReference type="ChEBI" id="CHEBI:59789"/>
        <label>2</label>
    </ligand>
</feature>
<dbReference type="EC" id="1.3.98.3" evidence="15"/>
<comment type="subunit">
    <text evidence="4">Monomer.</text>
</comment>
<evidence type="ECO:0000256" key="3">
    <source>
        <dbReference type="ARBA" id="ARBA00005493"/>
    </source>
</evidence>
<dbReference type="SFLD" id="SFLDG01065">
    <property type="entry name" value="anaerobic_coproporphyrinogen-I"/>
    <property type="match status" value="1"/>
</dbReference>
<dbReference type="PANTHER" id="PTHR13932">
    <property type="entry name" value="COPROPORPHYRINIGEN III OXIDASE"/>
    <property type="match status" value="1"/>
</dbReference>
<sequence>MSGGAGFALKPLMWPYYPDLLDKPVPRYTSFPTAAEFAGDIGPADQMAALEQASGDVSLYIHIPFCESICWYCACNTGAANRRQRLASYLDALHREIRMVAARLPSDARVRRIAFGGGSPNAIAPVDFVRLFNELELRFRPVDPIISIELDPRTLIDEWGNVVRGIGATHASMGVQTFAPHLQEAIGRVQPRDMIERSVDILRGAGVTSLNFDLMYGLPGQGRDDLTDTLADTVALGADRIALFGYAHVPHLIARQRRIDASALPPKEERFVMAEMGYQQLVKAGYAAIGFDHFARPDDPLAKAAATGQLHRNFQGFTDDAAAVLIGLGASAISNFPDVLVQNEKNSGRYRMLLSQGVLPAGLGVRRSADDRMRGAIIEGLLCHGRAVVAPELARAVAQGLAPYLARGLCVFDREELVITDGGLPYARSIAAQFDPYRQDSPRRFSSAI</sequence>
<dbReference type="InterPro" id="IPR004558">
    <property type="entry name" value="Coprogen_oxidase_HemN"/>
</dbReference>
<proteinExistence type="inferred from homology"/>
<comment type="similarity">
    <text evidence="3 15">Belongs to the anaerobic coproporphyrinogen-III oxidase family.</text>
</comment>
<comment type="pathway">
    <text evidence="2 15">Porphyrin-containing compound metabolism; protoporphyrin-IX biosynthesis; protoporphyrinogen-IX from coproporphyrinogen-III (AdoMet route): step 1/1.</text>
</comment>
<feature type="binding site" evidence="16">
    <location>
        <position position="60"/>
    </location>
    <ligand>
        <name>S-adenosyl-L-methionine</name>
        <dbReference type="ChEBI" id="CHEBI:59789"/>
        <label>1</label>
    </ligand>
</feature>
<evidence type="ECO:0000256" key="2">
    <source>
        <dbReference type="ARBA" id="ARBA00004785"/>
    </source>
</evidence>
<dbReference type="InterPro" id="IPR023404">
    <property type="entry name" value="rSAM_horseshoe"/>
</dbReference>
<feature type="binding site" evidence="16">
    <location>
        <position position="247"/>
    </location>
    <ligand>
        <name>S-adenosyl-L-methionine</name>
        <dbReference type="ChEBI" id="CHEBI:59789"/>
        <label>2</label>
    </ligand>
</feature>
<feature type="binding site" evidence="16">
    <location>
        <position position="188"/>
    </location>
    <ligand>
        <name>S-adenosyl-L-methionine</name>
        <dbReference type="ChEBI" id="CHEBI:59789"/>
        <label>2</label>
    </ligand>
</feature>
<evidence type="ECO:0000256" key="5">
    <source>
        <dbReference type="ARBA" id="ARBA00022485"/>
    </source>
</evidence>
<keyword evidence="12 15" id="KW-0627">Porphyrin biosynthesis</keyword>
<evidence type="ECO:0000256" key="1">
    <source>
        <dbReference type="ARBA" id="ARBA00004496"/>
    </source>
</evidence>
<evidence type="ECO:0000256" key="7">
    <source>
        <dbReference type="ARBA" id="ARBA00022691"/>
    </source>
</evidence>
<evidence type="ECO:0000256" key="4">
    <source>
        <dbReference type="ARBA" id="ARBA00011245"/>
    </source>
</evidence>
<name>U2ZXZ0_9SPHN</name>
<keyword evidence="10 15" id="KW-0408">Iron</keyword>
<dbReference type="GO" id="GO:0004109">
    <property type="term" value="F:coproporphyrinogen oxidase activity"/>
    <property type="evidence" value="ECO:0007669"/>
    <property type="project" value="InterPro"/>
</dbReference>
<keyword evidence="5 15" id="KW-0004">4Fe-4S</keyword>
<dbReference type="GO" id="GO:0046872">
    <property type="term" value="F:metal ion binding"/>
    <property type="evidence" value="ECO:0007669"/>
    <property type="project" value="UniProtKB-KW"/>
</dbReference>
<evidence type="ECO:0000259" key="18">
    <source>
        <dbReference type="PROSITE" id="PS51918"/>
    </source>
</evidence>
<feature type="binding site" evidence="17">
    <location>
        <position position="73"/>
    </location>
    <ligand>
        <name>[4Fe-4S] cluster</name>
        <dbReference type="ChEBI" id="CHEBI:49883"/>
        <note>4Fe-4S-S-AdoMet</note>
    </ligand>
</feature>
<comment type="subcellular location">
    <subcellularLocation>
        <location evidence="1 15">Cytoplasm</location>
    </subcellularLocation>
</comment>
<dbReference type="GO" id="GO:0051539">
    <property type="term" value="F:4 iron, 4 sulfur cluster binding"/>
    <property type="evidence" value="ECO:0007669"/>
    <property type="project" value="UniProtKB-KW"/>
</dbReference>
<evidence type="ECO:0000256" key="14">
    <source>
        <dbReference type="ARBA" id="ARBA00048321"/>
    </source>
</evidence>
<organism evidence="19 20">
    <name type="scientific">Caenibius tardaugens NBRC 16725</name>
    <dbReference type="NCBI Taxonomy" id="1219035"/>
    <lineage>
        <taxon>Bacteria</taxon>
        <taxon>Pseudomonadati</taxon>
        <taxon>Pseudomonadota</taxon>
        <taxon>Alphaproteobacteria</taxon>
        <taxon>Sphingomonadales</taxon>
        <taxon>Erythrobacteraceae</taxon>
        <taxon>Caenibius</taxon>
    </lineage>
</organism>
<comment type="cofactor">
    <cofactor evidence="15 17">
        <name>[4Fe-4S] cluster</name>
        <dbReference type="ChEBI" id="CHEBI:49883"/>
    </cofactor>
    <text evidence="15 17">Binds 1 [4Fe-4S] cluster. The cluster is coordinated with 3 cysteines and an exchangeable S-adenosyl-L-methionine.</text>
</comment>
<dbReference type="Gene3D" id="3.80.30.20">
    <property type="entry name" value="tm_1862 like domain"/>
    <property type="match status" value="1"/>
</dbReference>
<dbReference type="GO" id="GO:0005737">
    <property type="term" value="C:cytoplasm"/>
    <property type="evidence" value="ECO:0007669"/>
    <property type="project" value="UniProtKB-SubCell"/>
</dbReference>
<accession>U2ZXZ0</accession>
<comment type="function">
    <text evidence="13">Involved in the heme biosynthesis. Catalyzes the anaerobic oxidative decarboxylation of propionate groups of rings A and B of coproporphyrinogen III to yield the vinyl groups in protoporphyrinogen IX.</text>
</comment>
<evidence type="ECO:0000256" key="6">
    <source>
        <dbReference type="ARBA" id="ARBA00022490"/>
    </source>
</evidence>
<feature type="binding site" evidence="17">
    <location>
        <position position="70"/>
    </location>
    <ligand>
        <name>[4Fe-4S] cluster</name>
        <dbReference type="ChEBI" id="CHEBI:49883"/>
        <note>4Fe-4S-S-AdoMet</note>
    </ligand>
</feature>
<dbReference type="Pfam" id="PF04055">
    <property type="entry name" value="Radical_SAM"/>
    <property type="match status" value="1"/>
</dbReference>
<keyword evidence="8 15" id="KW-0479">Metal-binding</keyword>
<evidence type="ECO:0000313" key="20">
    <source>
        <dbReference type="Proteomes" id="UP000016568"/>
    </source>
</evidence>
<dbReference type="InterPro" id="IPR007197">
    <property type="entry name" value="rSAM"/>
</dbReference>
<dbReference type="Gene3D" id="1.10.10.920">
    <property type="match status" value="1"/>
</dbReference>
<evidence type="ECO:0000313" key="19">
    <source>
        <dbReference type="EMBL" id="GAD47383.1"/>
    </source>
</evidence>
<comment type="catalytic activity">
    <reaction evidence="14 15">
        <text>coproporphyrinogen III + 2 S-adenosyl-L-methionine = protoporphyrinogen IX + 2 5'-deoxyadenosine + 2 L-methionine + 2 CO2</text>
        <dbReference type="Rhea" id="RHEA:15425"/>
        <dbReference type="ChEBI" id="CHEBI:16526"/>
        <dbReference type="ChEBI" id="CHEBI:17319"/>
        <dbReference type="ChEBI" id="CHEBI:57307"/>
        <dbReference type="ChEBI" id="CHEBI:57309"/>
        <dbReference type="ChEBI" id="CHEBI:57844"/>
        <dbReference type="ChEBI" id="CHEBI:59789"/>
        <dbReference type="EC" id="1.3.98.3"/>
    </reaction>
</comment>
<keyword evidence="11 15" id="KW-0411">Iron-sulfur</keyword>
<dbReference type="UniPathway" id="UPA00251">
    <property type="reaction ID" value="UER00323"/>
</dbReference>
<dbReference type="NCBIfam" id="TIGR00538">
    <property type="entry name" value="hemN"/>
    <property type="match status" value="1"/>
</dbReference>
<dbReference type="PIRSF" id="PIRSF000167">
    <property type="entry name" value="HemN"/>
    <property type="match status" value="1"/>
</dbReference>
<dbReference type="SMART" id="SM00729">
    <property type="entry name" value="Elp3"/>
    <property type="match status" value="1"/>
</dbReference>
<dbReference type="AlphaFoldDB" id="U2ZXZ0"/>
<evidence type="ECO:0000256" key="17">
    <source>
        <dbReference type="PIRSR" id="PIRSR000167-2"/>
    </source>
</evidence>
<dbReference type="EMBL" id="BASZ01000001">
    <property type="protein sequence ID" value="GAD47383.1"/>
    <property type="molecule type" value="Genomic_DNA"/>
</dbReference>
<dbReference type="PROSITE" id="PS51918">
    <property type="entry name" value="RADICAL_SAM"/>
    <property type="match status" value="1"/>
</dbReference>
<dbReference type="GO" id="GO:0051989">
    <property type="term" value="F:coproporphyrinogen dehydrogenase activity"/>
    <property type="evidence" value="ECO:0007669"/>
    <property type="project" value="UniProtKB-EC"/>
</dbReference>
<feature type="binding site" evidence="16">
    <location>
        <position position="117"/>
    </location>
    <ligand>
        <name>S-adenosyl-L-methionine</name>
        <dbReference type="ChEBI" id="CHEBI:59789"/>
        <label>1</label>
    </ligand>
</feature>
<feature type="binding site" evidence="16">
    <location>
        <begin position="72"/>
        <end position="74"/>
    </location>
    <ligand>
        <name>S-adenosyl-L-methionine</name>
        <dbReference type="ChEBI" id="CHEBI:59789"/>
        <label>2</label>
    </ligand>
</feature>
<evidence type="ECO:0000256" key="9">
    <source>
        <dbReference type="ARBA" id="ARBA00023002"/>
    </source>
</evidence>
<dbReference type="InterPro" id="IPR058240">
    <property type="entry name" value="rSAM_sf"/>
</dbReference>
<evidence type="ECO:0000256" key="16">
    <source>
        <dbReference type="PIRSR" id="PIRSR000167-1"/>
    </source>
</evidence>
<keyword evidence="20" id="KW-1185">Reference proteome</keyword>
<evidence type="ECO:0000256" key="11">
    <source>
        <dbReference type="ARBA" id="ARBA00023014"/>
    </source>
</evidence>
<feature type="domain" description="Radical SAM core" evidence="18">
    <location>
        <begin position="51"/>
        <end position="292"/>
    </location>
</feature>
<dbReference type="InterPro" id="IPR006638">
    <property type="entry name" value="Elp3/MiaA/NifB-like_rSAM"/>
</dbReference>